<dbReference type="Pfam" id="PF13537">
    <property type="entry name" value="GATase_7"/>
    <property type="match status" value="1"/>
</dbReference>
<dbReference type="SUPFAM" id="SSF56235">
    <property type="entry name" value="N-terminal nucleophile aminohydrolases (Ntn hydrolases)"/>
    <property type="match status" value="1"/>
</dbReference>
<evidence type="ECO:0000256" key="8">
    <source>
        <dbReference type="ARBA" id="ARBA00022962"/>
    </source>
</evidence>
<keyword evidence="5" id="KW-0547">Nucleotide-binding</keyword>
<dbReference type="PIRSF" id="PIRSF001589">
    <property type="entry name" value="Asn_synthetase_glu-h"/>
    <property type="match status" value="1"/>
</dbReference>
<dbReference type="CDD" id="cd00712">
    <property type="entry name" value="AsnB"/>
    <property type="match status" value="1"/>
</dbReference>
<keyword evidence="8" id="KW-0315">Glutamine amidotransferase</keyword>
<evidence type="ECO:0000256" key="5">
    <source>
        <dbReference type="ARBA" id="ARBA00022741"/>
    </source>
</evidence>
<dbReference type="SUPFAM" id="SSF52402">
    <property type="entry name" value="Adenine nucleotide alpha hydrolases-like"/>
    <property type="match status" value="1"/>
</dbReference>
<dbReference type="EMBL" id="MN738938">
    <property type="protein sequence ID" value="QHT32412.1"/>
    <property type="molecule type" value="Genomic_DNA"/>
</dbReference>
<dbReference type="InterPro" id="IPR014729">
    <property type="entry name" value="Rossmann-like_a/b/a_fold"/>
</dbReference>
<evidence type="ECO:0000259" key="11">
    <source>
        <dbReference type="PROSITE" id="PS51278"/>
    </source>
</evidence>
<evidence type="ECO:0000256" key="1">
    <source>
        <dbReference type="ARBA" id="ARBA00005187"/>
    </source>
</evidence>
<dbReference type="InterPro" id="IPR001962">
    <property type="entry name" value="Asn_synthase"/>
</dbReference>
<name>A0A6C0EUI3_9ZZZZ</name>
<dbReference type="GO" id="GO:0006529">
    <property type="term" value="P:asparagine biosynthetic process"/>
    <property type="evidence" value="ECO:0007669"/>
    <property type="project" value="UniProtKB-KW"/>
</dbReference>
<dbReference type="InterPro" id="IPR006426">
    <property type="entry name" value="Asn_synth_AEB"/>
</dbReference>
<proteinExistence type="predicted"/>
<evidence type="ECO:0000256" key="10">
    <source>
        <dbReference type="ARBA" id="ARBA00048741"/>
    </source>
</evidence>
<keyword evidence="6" id="KW-0067">ATP-binding</keyword>
<dbReference type="Gene3D" id="3.40.50.620">
    <property type="entry name" value="HUPs"/>
    <property type="match status" value="1"/>
</dbReference>
<keyword evidence="4" id="KW-0028">Amino-acid biosynthesis</keyword>
<evidence type="ECO:0000256" key="7">
    <source>
        <dbReference type="ARBA" id="ARBA00022888"/>
    </source>
</evidence>
<dbReference type="InterPro" id="IPR029055">
    <property type="entry name" value="Ntn_hydrolases_N"/>
</dbReference>
<evidence type="ECO:0000313" key="12">
    <source>
        <dbReference type="EMBL" id="QHT32412.1"/>
    </source>
</evidence>
<sequence>MCGVFALIGYTPDLNYFKSGAKRGPEHSSLERVDDIYLGFHRLAINGLTSAGNQPFHYNNYILVCNGEIYNYKELIAKYNLVLTTGSDCEVIVHLYHLIGNKCLDELDGEFAFIIYNKINKSLFVARDPYGVRPLYMSYTNNSFCFCSDIEPMKCATLSNLKQFTPGTYMILVKNNNYYINESVYYPKFKGILNTTISQHMYNIYDLLCKAVIKRVNNTERPVACLLSGGLDSSLVAAIAARHYLEKGLTLETYSIGLNGSEDLKYAAIVAKHINSKHTEIICSEEDFINSIPQVIKDIESYDTTSVRASVGNWNVGKYIKENSNAKVVLNGDGADELMGGYMYFHKCPSSTEFDIECKRLLKNIHYFDVLRSDKCISSHGLEPRTPYLDFDFVSYYLRIPPNIRNHVGKCEKYLIREAFNLIAPSLLPKEILFRKKEAFSDGVSSLNNSWYQIIQARVEHLIIPDELYIFNPPITKEQKYYRHLFETNYKGCGNIIPYFWMPKYVNATDASARTLNIYHEI</sequence>
<evidence type="ECO:0000256" key="2">
    <source>
        <dbReference type="ARBA" id="ARBA00012737"/>
    </source>
</evidence>
<dbReference type="CDD" id="cd01991">
    <property type="entry name" value="Asn_synthase_B_C"/>
    <property type="match status" value="1"/>
</dbReference>
<dbReference type="NCBIfam" id="TIGR01536">
    <property type="entry name" value="asn_synth_AEB"/>
    <property type="match status" value="1"/>
</dbReference>
<dbReference type="PANTHER" id="PTHR11772">
    <property type="entry name" value="ASPARAGINE SYNTHETASE"/>
    <property type="match status" value="1"/>
</dbReference>
<feature type="domain" description="Glutamine amidotransferase type-2" evidence="11">
    <location>
        <begin position="2"/>
        <end position="175"/>
    </location>
</feature>
<dbReference type="Gene3D" id="3.60.20.10">
    <property type="entry name" value="Glutamine Phosphoribosylpyrophosphate, subunit 1, domain 1"/>
    <property type="match status" value="1"/>
</dbReference>
<evidence type="ECO:0000256" key="4">
    <source>
        <dbReference type="ARBA" id="ARBA00022605"/>
    </source>
</evidence>
<protein>
    <recommendedName>
        <fullName evidence="2">asparagine synthase (glutamine-hydrolyzing)</fullName>
        <ecNumber evidence="2">6.3.5.4</ecNumber>
    </recommendedName>
    <alternativeName>
        <fullName evidence="9">Glutamine-dependent asparagine synthetase</fullName>
    </alternativeName>
</protein>
<evidence type="ECO:0000256" key="9">
    <source>
        <dbReference type="ARBA" id="ARBA00030234"/>
    </source>
</evidence>
<reference evidence="12" key="1">
    <citation type="journal article" date="2020" name="Nature">
        <title>Giant virus diversity and host interactions through global metagenomics.</title>
        <authorList>
            <person name="Schulz F."/>
            <person name="Roux S."/>
            <person name="Paez-Espino D."/>
            <person name="Jungbluth S."/>
            <person name="Walsh D.A."/>
            <person name="Denef V.J."/>
            <person name="McMahon K.D."/>
            <person name="Konstantinidis K.T."/>
            <person name="Eloe-Fadrosh E.A."/>
            <person name="Kyrpides N.C."/>
            <person name="Woyke T."/>
        </authorList>
    </citation>
    <scope>NUCLEOTIDE SEQUENCE</scope>
    <source>
        <strain evidence="12">GVMAG-M-3300009159-65</strain>
    </source>
</reference>
<dbReference type="GO" id="GO:0005829">
    <property type="term" value="C:cytosol"/>
    <property type="evidence" value="ECO:0007669"/>
    <property type="project" value="TreeGrafter"/>
</dbReference>
<evidence type="ECO:0000256" key="6">
    <source>
        <dbReference type="ARBA" id="ARBA00022840"/>
    </source>
</evidence>
<comment type="pathway">
    <text evidence="1">Amino-acid biosynthesis; L-asparagine biosynthesis; L-asparagine from L-aspartate (L-Gln route): step 1/1.</text>
</comment>
<keyword evidence="3" id="KW-0436">Ligase</keyword>
<dbReference type="InterPro" id="IPR050795">
    <property type="entry name" value="Asn_Synthetase"/>
</dbReference>
<dbReference type="PANTHER" id="PTHR11772:SF23">
    <property type="entry name" value="ASPARAGINE SYNTHETASE [GLUTAMINE-HYDROLYZING]"/>
    <property type="match status" value="1"/>
</dbReference>
<dbReference type="InterPro" id="IPR017932">
    <property type="entry name" value="GATase_2_dom"/>
</dbReference>
<organism evidence="12">
    <name type="scientific">viral metagenome</name>
    <dbReference type="NCBI Taxonomy" id="1070528"/>
    <lineage>
        <taxon>unclassified sequences</taxon>
        <taxon>metagenomes</taxon>
        <taxon>organismal metagenomes</taxon>
    </lineage>
</organism>
<evidence type="ECO:0000256" key="3">
    <source>
        <dbReference type="ARBA" id="ARBA00022598"/>
    </source>
</evidence>
<dbReference type="GO" id="GO:0004066">
    <property type="term" value="F:asparagine synthase (glutamine-hydrolyzing) activity"/>
    <property type="evidence" value="ECO:0007669"/>
    <property type="project" value="UniProtKB-EC"/>
</dbReference>
<comment type="catalytic activity">
    <reaction evidence="10">
        <text>L-aspartate + L-glutamine + ATP + H2O = L-asparagine + L-glutamate + AMP + diphosphate + H(+)</text>
        <dbReference type="Rhea" id="RHEA:12228"/>
        <dbReference type="ChEBI" id="CHEBI:15377"/>
        <dbReference type="ChEBI" id="CHEBI:15378"/>
        <dbReference type="ChEBI" id="CHEBI:29985"/>
        <dbReference type="ChEBI" id="CHEBI:29991"/>
        <dbReference type="ChEBI" id="CHEBI:30616"/>
        <dbReference type="ChEBI" id="CHEBI:33019"/>
        <dbReference type="ChEBI" id="CHEBI:58048"/>
        <dbReference type="ChEBI" id="CHEBI:58359"/>
        <dbReference type="ChEBI" id="CHEBI:456215"/>
        <dbReference type="EC" id="6.3.5.4"/>
    </reaction>
</comment>
<dbReference type="GO" id="GO:0005524">
    <property type="term" value="F:ATP binding"/>
    <property type="evidence" value="ECO:0007669"/>
    <property type="project" value="UniProtKB-KW"/>
</dbReference>
<dbReference type="Pfam" id="PF00733">
    <property type="entry name" value="Asn_synthase"/>
    <property type="match status" value="2"/>
</dbReference>
<dbReference type="AlphaFoldDB" id="A0A6C0EUI3"/>
<dbReference type="InterPro" id="IPR033738">
    <property type="entry name" value="AsnB_N"/>
</dbReference>
<dbReference type="PROSITE" id="PS51278">
    <property type="entry name" value="GATASE_TYPE_2"/>
    <property type="match status" value="1"/>
</dbReference>
<accession>A0A6C0EUI3</accession>
<keyword evidence="7" id="KW-0061">Asparagine biosynthesis</keyword>
<dbReference type="EC" id="6.3.5.4" evidence="2"/>